<evidence type="ECO:0000256" key="1">
    <source>
        <dbReference type="SAM" id="MobiDB-lite"/>
    </source>
</evidence>
<evidence type="ECO:0000313" key="3">
    <source>
        <dbReference type="Proteomes" id="UP001164286"/>
    </source>
</evidence>
<keyword evidence="3" id="KW-1185">Reference proteome</keyword>
<dbReference type="AlphaFoldDB" id="A0AA38LZ23"/>
<name>A0AA38LZ23_9TREE</name>
<sequence length="908" mass="101654">MSENSGARTSRTPPGLFGEQYENALEARYTILYRAYESMDESEDPVGAHSIRSEMEDIAEAFYRSRQARAAEAVRVFKETGRARAGYWHLRVGGSLSSTTLYLQTLARTYELRHFYRPEDHALSLTERSSDLVYLHITFISIPPLSGLPFPHYPHPRSTPVIHQASQQQAAAAVQPAGPRPSQQRLYWQRRRAVLGLDNTETEGRLQDRLQLRNRAQPAPSSGGERHMTPADALDPVVPIYEEYSEPIPISPSHNRQAGHFTPPSSPGDPPRVFTVQQAMAEWYASHLIRVMVHPGSYRPGSGGSDRKLWGDKSSYQRKWEGTGRTCDEFADVDPEVRPILNELVRIHSRPKPRHPASEPHDPYHLMWKNRNGTSPSLVAYFADVILRMDLDPSTVIAAVWYLQGMALHEGDVDEGDKMREKGYALRLALRRTAGEHDEAQERRVGLLGLTLAARWLDDNKYHLSGWTSTAYIPSVKDDGSTMTQEEKEHRFSRELGELQFCALSDLHWSLYISPSSFADFILACKQELTLAPRSNDNRYSIVRDQLDFIDNFELGFEKAYRAPREPLSPASPLPRAMSDPESEEEQVAILGSPSRLVPSKLLEDGASVFGPESTVMDVEADESQVEQAVDAEDEGADQKEMEGVDLIMEDQASEYGSVLGSEYSDYFSEYDGAPRFIPSSRRCSSPMEMDEEQLVEVDNWRMGVVNQTAQPRGPGFIVPTIIVPQPAGFAAAPRLAPVRPPRPALAVNTAFDPRRELLARVATAEYSPLSPYETRRVAVQPNRLYLPLPTARVRDPHRISSAILRREPNVPDHFARPAQSPTVLAPLMTALEAELKPTAARPRMVPAVNVAQLRFGGPNAEAGPSRPRVPLAPISANIMDYESPLQRAMNRVLKPMNRTPLQYVHCA</sequence>
<dbReference type="Gene3D" id="1.10.472.10">
    <property type="entry name" value="Cyclin-like"/>
    <property type="match status" value="1"/>
</dbReference>
<comment type="caution">
    <text evidence="2">The sequence shown here is derived from an EMBL/GenBank/DDBJ whole genome shotgun (WGS) entry which is preliminary data.</text>
</comment>
<organism evidence="2 3">
    <name type="scientific">Dioszegia hungarica</name>
    <dbReference type="NCBI Taxonomy" id="4972"/>
    <lineage>
        <taxon>Eukaryota</taxon>
        <taxon>Fungi</taxon>
        <taxon>Dikarya</taxon>
        <taxon>Basidiomycota</taxon>
        <taxon>Agaricomycotina</taxon>
        <taxon>Tremellomycetes</taxon>
        <taxon>Tremellales</taxon>
        <taxon>Bulleribasidiaceae</taxon>
        <taxon>Dioszegia</taxon>
    </lineage>
</organism>
<evidence type="ECO:0000313" key="2">
    <source>
        <dbReference type="EMBL" id="KAI9639629.1"/>
    </source>
</evidence>
<accession>A0AA38LZ23</accession>
<feature type="region of interest" description="Disordered" evidence="1">
    <location>
        <begin position="212"/>
        <end position="231"/>
    </location>
</feature>
<gene>
    <name evidence="2" type="ORF">MKK02DRAFT_29648</name>
</gene>
<dbReference type="RefSeq" id="XP_052949406.1">
    <property type="nucleotide sequence ID" value="XM_053087877.1"/>
</dbReference>
<dbReference type="Proteomes" id="UP001164286">
    <property type="component" value="Unassembled WGS sequence"/>
</dbReference>
<feature type="region of interest" description="Disordered" evidence="1">
    <location>
        <begin position="564"/>
        <end position="585"/>
    </location>
</feature>
<proteinExistence type="predicted"/>
<dbReference type="GeneID" id="77727082"/>
<reference evidence="2" key="1">
    <citation type="journal article" date="2022" name="G3 (Bethesda)">
        <title>High quality genome of the basidiomycete yeast Dioszegia hungarica PDD-24b-2 isolated from cloud water.</title>
        <authorList>
            <person name="Jarrige D."/>
            <person name="Haridas S."/>
            <person name="Bleykasten-Grosshans C."/>
            <person name="Joly M."/>
            <person name="Nadalig T."/>
            <person name="Sancelme M."/>
            <person name="Vuilleumier S."/>
            <person name="Grigoriev I.V."/>
            <person name="Amato P."/>
            <person name="Bringel F."/>
        </authorList>
    </citation>
    <scope>NUCLEOTIDE SEQUENCE</scope>
    <source>
        <strain evidence="2">PDD-24b-2</strain>
    </source>
</reference>
<dbReference type="EMBL" id="JAKWFO010000001">
    <property type="protein sequence ID" value="KAI9639629.1"/>
    <property type="molecule type" value="Genomic_DNA"/>
</dbReference>
<protein>
    <submittedName>
        <fullName evidence="2">Uncharacterized protein</fullName>
    </submittedName>
</protein>